<feature type="transmembrane region" description="Helical" evidence="1">
    <location>
        <begin position="12"/>
        <end position="36"/>
    </location>
</feature>
<gene>
    <name evidence="2" type="ORF">CXF42_10355</name>
</gene>
<name>A0A3R8PEF2_9CORY</name>
<evidence type="ECO:0000256" key="1">
    <source>
        <dbReference type="SAM" id="Phobius"/>
    </source>
</evidence>
<keyword evidence="1" id="KW-0812">Transmembrane</keyword>
<protein>
    <submittedName>
        <fullName evidence="2">Uncharacterized protein</fullName>
    </submittedName>
</protein>
<sequence>PGAAAVRVTSNPVVAVLLSAVFATVSAVGGLVASLAPGLPVSRFFWGGEGCVSCRRNKGL</sequence>
<accession>A0A3R8PEF2</accession>
<evidence type="ECO:0000313" key="3">
    <source>
        <dbReference type="Proteomes" id="UP000278422"/>
    </source>
</evidence>
<dbReference type="EMBL" id="PQNQ01000047">
    <property type="protein sequence ID" value="RRQ01989.1"/>
    <property type="molecule type" value="Genomic_DNA"/>
</dbReference>
<keyword evidence="1" id="KW-0472">Membrane</keyword>
<reference evidence="2 3" key="1">
    <citation type="submission" date="2018-01" db="EMBL/GenBank/DDBJ databases">
        <title>Twenty Corynebacterium bovis Genomes.</title>
        <authorList>
            <person name="Gulvik C.A."/>
        </authorList>
    </citation>
    <scope>NUCLEOTIDE SEQUENCE [LARGE SCALE GENOMIC DNA]</scope>
    <source>
        <strain evidence="2 3">16-2004</strain>
    </source>
</reference>
<proteinExistence type="predicted"/>
<dbReference type="Proteomes" id="UP000278422">
    <property type="component" value="Unassembled WGS sequence"/>
</dbReference>
<keyword evidence="3" id="KW-1185">Reference proteome</keyword>
<comment type="caution">
    <text evidence="2">The sequence shown here is derived from an EMBL/GenBank/DDBJ whole genome shotgun (WGS) entry which is preliminary data.</text>
</comment>
<feature type="non-terminal residue" evidence="2">
    <location>
        <position position="1"/>
    </location>
</feature>
<evidence type="ECO:0000313" key="2">
    <source>
        <dbReference type="EMBL" id="RRQ01989.1"/>
    </source>
</evidence>
<organism evidence="2 3">
    <name type="scientific">Corynebacterium bovis</name>
    <dbReference type="NCBI Taxonomy" id="36808"/>
    <lineage>
        <taxon>Bacteria</taxon>
        <taxon>Bacillati</taxon>
        <taxon>Actinomycetota</taxon>
        <taxon>Actinomycetes</taxon>
        <taxon>Mycobacteriales</taxon>
        <taxon>Corynebacteriaceae</taxon>
        <taxon>Corynebacterium</taxon>
    </lineage>
</organism>
<dbReference type="AlphaFoldDB" id="A0A3R8PEF2"/>
<keyword evidence="1" id="KW-1133">Transmembrane helix</keyword>